<evidence type="ECO:0000313" key="1">
    <source>
        <dbReference type="EMBL" id="KAI9896498.1"/>
    </source>
</evidence>
<keyword evidence="2" id="KW-1185">Reference proteome</keyword>
<protein>
    <submittedName>
        <fullName evidence="1">Uncharacterized protein</fullName>
    </submittedName>
</protein>
<dbReference type="EMBL" id="CM047948">
    <property type="protein sequence ID" value="KAI9896498.1"/>
    <property type="molecule type" value="Genomic_DNA"/>
</dbReference>
<dbReference type="Proteomes" id="UP001163324">
    <property type="component" value="Chromosome 9"/>
</dbReference>
<evidence type="ECO:0000313" key="2">
    <source>
        <dbReference type="Proteomes" id="UP001163324"/>
    </source>
</evidence>
<comment type="caution">
    <text evidence="1">The sequence shown here is derived from an EMBL/GenBank/DDBJ whole genome shotgun (WGS) entry which is preliminary data.</text>
</comment>
<reference evidence="1" key="1">
    <citation type="submission" date="2022-10" db="EMBL/GenBank/DDBJ databases">
        <title>Complete Genome of Trichothecium roseum strain YXFP-22015, a Plant Pathogen Isolated from Citrus.</title>
        <authorList>
            <person name="Wang Y."/>
            <person name="Zhu L."/>
        </authorList>
    </citation>
    <scope>NUCLEOTIDE SEQUENCE</scope>
    <source>
        <strain evidence="1">YXFP-22015</strain>
    </source>
</reference>
<sequence>MVDRFDSYCAICGFILSLEFSFSTSDTFVPASGEPERNILFRNADADDVDEEEDEDEEEEEKEKKEVPKARASMQLPMSGGGTGVPAFDNYDWEGNTDGHGDVEEYTTNYANYLVYDEYDEEVKSDGIEEIVENEKAAYVGDPADIPLSSYFGYDEFIERQAARNTEAADMGEYRENEEDGDHEDHEDYGDHEEYEEYVGTEDGHPDTTGAELNCRCISCSRWRMAMRQQQQYAAETNGPPAPLDPFTREPDERIDLLAQPPLAGPEAAWARELRVIGD</sequence>
<accession>A0ACC0UR81</accession>
<name>A0ACC0UR81_9HYPO</name>
<gene>
    <name evidence="1" type="ORF">N3K66_008670</name>
</gene>
<organism evidence="1 2">
    <name type="scientific">Trichothecium roseum</name>
    <dbReference type="NCBI Taxonomy" id="47278"/>
    <lineage>
        <taxon>Eukaryota</taxon>
        <taxon>Fungi</taxon>
        <taxon>Dikarya</taxon>
        <taxon>Ascomycota</taxon>
        <taxon>Pezizomycotina</taxon>
        <taxon>Sordariomycetes</taxon>
        <taxon>Hypocreomycetidae</taxon>
        <taxon>Hypocreales</taxon>
        <taxon>Hypocreales incertae sedis</taxon>
        <taxon>Trichothecium</taxon>
    </lineage>
</organism>
<proteinExistence type="predicted"/>